<dbReference type="Proteomes" id="UP000836387">
    <property type="component" value="Unassembled WGS sequence"/>
</dbReference>
<proteinExistence type="predicted"/>
<gene>
    <name evidence="1" type="ORF">CRV2_00021847</name>
</gene>
<protein>
    <submittedName>
        <fullName evidence="1">Uncharacterized protein</fullName>
    </submittedName>
</protein>
<comment type="caution">
    <text evidence="1">The sequence shown here is derived from an EMBL/GenBank/DDBJ whole genome shotgun (WGS) entry which is preliminary data.</text>
</comment>
<sequence>MESGDRHSPVSGDSLDSNSETDSRGRSTPPQVAFRRPGRVTHVRVRLPVEPEPGIERIVVTTPLPLPRRKTAMKKAIVVYYDIPEGSVEESADPFIGGKSGPPNINQRPWLVQFNSSFLVSALRKLWALKLRDRQPLMWSRPLRHELVPFEKGYISYLQNGQRSSRQIRVLITNPR</sequence>
<reference evidence="1" key="2">
    <citation type="submission" date="2021-10" db="EMBL/GenBank/DDBJ databases">
        <authorList>
            <person name="Piombo E."/>
        </authorList>
    </citation>
    <scope>NUCLEOTIDE SEQUENCE</scope>
</reference>
<evidence type="ECO:0000313" key="1">
    <source>
        <dbReference type="EMBL" id="CAG9949553.1"/>
    </source>
</evidence>
<accession>A0ACA9U8T6</accession>
<evidence type="ECO:0000313" key="2">
    <source>
        <dbReference type="Proteomes" id="UP000836387"/>
    </source>
</evidence>
<keyword evidence="2" id="KW-1185">Reference proteome</keyword>
<name>A0ACA9U8T6_BIOOC</name>
<dbReference type="EMBL" id="CADEHS020000104">
    <property type="protein sequence ID" value="CAG9949553.1"/>
    <property type="molecule type" value="Genomic_DNA"/>
</dbReference>
<reference evidence="1" key="1">
    <citation type="submission" date="2020-04" db="EMBL/GenBank/DDBJ databases">
        <authorList>
            <person name="Broberg M."/>
        </authorList>
    </citation>
    <scope>NUCLEOTIDE SEQUENCE</scope>
</reference>
<organism evidence="1 2">
    <name type="scientific">Clonostachys rosea f. rosea IK726</name>
    <dbReference type="NCBI Taxonomy" id="1349383"/>
    <lineage>
        <taxon>Eukaryota</taxon>
        <taxon>Fungi</taxon>
        <taxon>Dikarya</taxon>
        <taxon>Ascomycota</taxon>
        <taxon>Pezizomycotina</taxon>
        <taxon>Sordariomycetes</taxon>
        <taxon>Hypocreomycetidae</taxon>
        <taxon>Hypocreales</taxon>
        <taxon>Bionectriaceae</taxon>
        <taxon>Clonostachys</taxon>
    </lineage>
</organism>